<dbReference type="PANTHER" id="PTHR46250:SF15">
    <property type="entry name" value="OS01G0523800 PROTEIN"/>
    <property type="match status" value="1"/>
</dbReference>
<gene>
    <name evidence="1" type="ORF">BUALT_Bualt11G0046900</name>
</gene>
<accession>A0AAV6WSV4</accession>
<dbReference type="PANTHER" id="PTHR46250">
    <property type="entry name" value="MYB/SANT-LIKE DNA-BINDING DOMAIN PROTEIN-RELATED"/>
    <property type="match status" value="1"/>
</dbReference>
<evidence type="ECO:0000313" key="2">
    <source>
        <dbReference type="Proteomes" id="UP000826271"/>
    </source>
</evidence>
<protein>
    <submittedName>
        <fullName evidence="1">Uncharacterized protein</fullName>
    </submittedName>
</protein>
<comment type="caution">
    <text evidence="1">The sequence shown here is derived from an EMBL/GenBank/DDBJ whole genome shotgun (WGS) entry which is preliminary data.</text>
</comment>
<name>A0AAV6WSV4_9LAMI</name>
<keyword evidence="2" id="KW-1185">Reference proteome</keyword>
<reference evidence="1" key="1">
    <citation type="submission" date="2019-10" db="EMBL/GenBank/DDBJ databases">
        <authorList>
            <person name="Zhang R."/>
            <person name="Pan Y."/>
            <person name="Wang J."/>
            <person name="Ma R."/>
            <person name="Yu S."/>
        </authorList>
    </citation>
    <scope>NUCLEOTIDE SEQUENCE</scope>
    <source>
        <strain evidence="1">LA-IB0</strain>
        <tissue evidence="1">Leaf</tissue>
    </source>
</reference>
<proteinExistence type="predicted"/>
<dbReference type="AlphaFoldDB" id="A0AAV6WSV4"/>
<dbReference type="EMBL" id="WHWC01000011">
    <property type="protein sequence ID" value="KAG8373656.1"/>
    <property type="molecule type" value="Genomic_DNA"/>
</dbReference>
<organism evidence="1 2">
    <name type="scientific">Buddleja alternifolia</name>
    <dbReference type="NCBI Taxonomy" id="168488"/>
    <lineage>
        <taxon>Eukaryota</taxon>
        <taxon>Viridiplantae</taxon>
        <taxon>Streptophyta</taxon>
        <taxon>Embryophyta</taxon>
        <taxon>Tracheophyta</taxon>
        <taxon>Spermatophyta</taxon>
        <taxon>Magnoliopsida</taxon>
        <taxon>eudicotyledons</taxon>
        <taxon>Gunneridae</taxon>
        <taxon>Pentapetalae</taxon>
        <taxon>asterids</taxon>
        <taxon>lamiids</taxon>
        <taxon>Lamiales</taxon>
        <taxon>Scrophulariaceae</taxon>
        <taxon>Buddlejeae</taxon>
        <taxon>Buddleja</taxon>
    </lineage>
</organism>
<dbReference type="Proteomes" id="UP000826271">
    <property type="component" value="Unassembled WGS sequence"/>
</dbReference>
<evidence type="ECO:0000313" key="1">
    <source>
        <dbReference type="EMBL" id="KAG8373656.1"/>
    </source>
</evidence>
<sequence>MLSRSGFGFNSTTNMITVNSQEVWDNYIKTDSNARTMRFKSWPLYDDWVEIFGKDRATGEAVEGFADVVQQLLNKNVNNEQGKEMKRKAVFEAIGEVTSLDMEEMILVSHFIVIIRRTWIFFQSPERWKKNYGEDDFGRKVSWNGHYWSNKFFTLEVPVAVII</sequence>